<feature type="compositionally biased region" description="Basic and acidic residues" evidence="1">
    <location>
        <begin position="202"/>
        <end position="214"/>
    </location>
</feature>
<accession>A0A4R5QJ39</accession>
<dbReference type="PANTHER" id="PTHR35811:SF1">
    <property type="entry name" value="HTH OST-TYPE DOMAIN-CONTAINING PROTEIN"/>
    <property type="match status" value="1"/>
</dbReference>
<dbReference type="Proteomes" id="UP000295096">
    <property type="component" value="Unassembled WGS sequence"/>
</dbReference>
<name>A0A4R5QJ39_9PROT</name>
<protein>
    <submittedName>
        <fullName evidence="3">NYN domain-containing protein</fullName>
    </submittedName>
</protein>
<evidence type="ECO:0000259" key="2">
    <source>
        <dbReference type="Pfam" id="PF01936"/>
    </source>
</evidence>
<reference evidence="3 4" key="1">
    <citation type="journal article" date="2016" name="J. Microbiol.">
        <title>Dankookia rubra gen. nov., sp. nov., an alphaproteobacterium isolated from sediment of a shallow stream.</title>
        <authorList>
            <person name="Kim W.H."/>
            <person name="Kim D.H."/>
            <person name="Kang K."/>
            <person name="Ahn T.Y."/>
        </authorList>
    </citation>
    <scope>NUCLEOTIDE SEQUENCE [LARGE SCALE GENOMIC DNA]</scope>
    <source>
        <strain evidence="3 4">JCM30602</strain>
    </source>
</reference>
<evidence type="ECO:0000313" key="3">
    <source>
        <dbReference type="EMBL" id="TDH62627.1"/>
    </source>
</evidence>
<dbReference type="Gene3D" id="3.40.50.1010">
    <property type="entry name" value="5'-nuclease"/>
    <property type="match status" value="1"/>
</dbReference>
<gene>
    <name evidence="3" type="ORF">E2C06_10860</name>
</gene>
<dbReference type="InterPro" id="IPR021139">
    <property type="entry name" value="NYN"/>
</dbReference>
<feature type="region of interest" description="Disordered" evidence="1">
    <location>
        <begin position="480"/>
        <end position="503"/>
    </location>
</feature>
<dbReference type="GO" id="GO:0004540">
    <property type="term" value="F:RNA nuclease activity"/>
    <property type="evidence" value="ECO:0007669"/>
    <property type="project" value="InterPro"/>
</dbReference>
<dbReference type="Pfam" id="PF01936">
    <property type="entry name" value="NYN"/>
    <property type="match status" value="1"/>
</dbReference>
<comment type="caution">
    <text evidence="3">The sequence shown here is derived from an EMBL/GenBank/DDBJ whole genome shotgun (WGS) entry which is preliminary data.</text>
</comment>
<keyword evidence="4" id="KW-1185">Reference proteome</keyword>
<feature type="region of interest" description="Disordered" evidence="1">
    <location>
        <begin position="195"/>
        <end position="245"/>
    </location>
</feature>
<proteinExistence type="predicted"/>
<organism evidence="3 4">
    <name type="scientific">Dankookia rubra</name>
    <dbReference type="NCBI Taxonomy" id="1442381"/>
    <lineage>
        <taxon>Bacteria</taxon>
        <taxon>Pseudomonadati</taxon>
        <taxon>Pseudomonadota</taxon>
        <taxon>Alphaproteobacteria</taxon>
        <taxon>Acetobacterales</taxon>
        <taxon>Roseomonadaceae</taxon>
        <taxon>Dankookia</taxon>
    </lineage>
</organism>
<evidence type="ECO:0000256" key="1">
    <source>
        <dbReference type="SAM" id="MobiDB-lite"/>
    </source>
</evidence>
<dbReference type="PANTHER" id="PTHR35811">
    <property type="entry name" value="SLR1870 PROTEIN"/>
    <property type="match status" value="1"/>
</dbReference>
<dbReference type="EMBL" id="SMSJ01000010">
    <property type="protein sequence ID" value="TDH62627.1"/>
    <property type="molecule type" value="Genomic_DNA"/>
</dbReference>
<sequence length="503" mass="52909">MPGDTMAPAATPLRAALYIDFDNVYSSLAAIDEWAAWSFGAEPGRWLSWLEAGAGGGPRRLLVRRCYLNPAGWTEPAHGGSLAAWLQQPRVYYSRFRPALVRAGIQVVDCPRLSRLKNGADMEMALDILDALHHPTRFEEFLILSGDSDFTPLLHRLRAHDRRSLVVAHPLSAQAFRASADAVVPFEDFAEAALDGEAPADPPREVAGDTRAEARPAGPAARPAIAPPPAQPAADAVPDPMQDPGDPAAQRIAILAMLRQLVAGSATPLHLPALGKRIHVLGGAWVRQSRFGGAGTLARLIEGAEGLALEAGPGGGWLYDPARHERPSLEQPGVSSGLAAGLPDDPLARLVAELRAAIGPGPEVPLLAPEALDFALRHLAGMLPLQAAPGPEQRGALAAEASAAGLELPARSVEALVAWLNRARFDWGATPDADTPARLARALFAELTRAAAAAGARLPPEMLAALRDWLGLAPRAGAEPAAEPAIPALPARRADQEPDPQPA</sequence>
<feature type="compositionally biased region" description="Low complexity" evidence="1">
    <location>
        <begin position="480"/>
        <end position="491"/>
    </location>
</feature>
<feature type="compositionally biased region" description="Low complexity" evidence="1">
    <location>
        <begin position="215"/>
        <end position="224"/>
    </location>
</feature>
<dbReference type="AlphaFoldDB" id="A0A4R5QJ39"/>
<feature type="domain" description="NYN" evidence="2">
    <location>
        <begin position="14"/>
        <end position="184"/>
    </location>
</feature>
<evidence type="ECO:0000313" key="4">
    <source>
        <dbReference type="Proteomes" id="UP000295096"/>
    </source>
</evidence>
<dbReference type="OrthoDB" id="9783963at2"/>
<feature type="compositionally biased region" description="Low complexity" evidence="1">
    <location>
        <begin position="232"/>
        <end position="244"/>
    </location>
</feature>